<reference evidence="8 9" key="1">
    <citation type="journal article" date="2010" name="Science">
        <title>Genomic comparison of the ants Camponotus floridanus and Harpegnathos saltator.</title>
        <authorList>
            <person name="Bonasio R."/>
            <person name="Zhang G."/>
            <person name="Ye C."/>
            <person name="Mutti N.S."/>
            <person name="Fang X."/>
            <person name="Qin N."/>
            <person name="Donahue G."/>
            <person name="Yang P."/>
            <person name="Li Q."/>
            <person name="Li C."/>
            <person name="Zhang P."/>
            <person name="Huang Z."/>
            <person name="Berger S.L."/>
            <person name="Reinberg D."/>
            <person name="Wang J."/>
            <person name="Liebig J."/>
        </authorList>
    </citation>
    <scope>NUCLEOTIDE SEQUENCE [LARGE SCALE GENOMIC DNA]</scope>
    <source>
        <strain evidence="8 9">R22 G/1</strain>
    </source>
</reference>
<keyword evidence="1" id="KW-0479">Metal-binding</keyword>
<keyword evidence="3" id="KW-0862">Zinc</keyword>
<evidence type="ECO:0000256" key="2">
    <source>
        <dbReference type="ARBA" id="ARBA00022771"/>
    </source>
</evidence>
<evidence type="ECO:0000259" key="7">
    <source>
        <dbReference type="PROSITE" id="PS50950"/>
    </source>
</evidence>
<dbReference type="PANTHER" id="PTHR46927">
    <property type="entry name" value="AGAP005574-PA"/>
    <property type="match status" value="1"/>
</dbReference>
<dbReference type="Proteomes" id="UP000008237">
    <property type="component" value="Unassembled WGS sequence"/>
</dbReference>
<dbReference type="Gene3D" id="6.20.210.20">
    <property type="entry name" value="THAP domain"/>
    <property type="match status" value="1"/>
</dbReference>
<accession>E2C9B0</accession>
<evidence type="ECO:0000256" key="4">
    <source>
        <dbReference type="ARBA" id="ARBA00023125"/>
    </source>
</evidence>
<dbReference type="OMA" id="TKDCFKR"/>
<dbReference type="AlphaFoldDB" id="E2C9B0"/>
<organism evidence="9">
    <name type="scientific">Harpegnathos saltator</name>
    <name type="common">Jerdon's jumping ant</name>
    <dbReference type="NCBI Taxonomy" id="610380"/>
    <lineage>
        <taxon>Eukaryota</taxon>
        <taxon>Metazoa</taxon>
        <taxon>Ecdysozoa</taxon>
        <taxon>Arthropoda</taxon>
        <taxon>Hexapoda</taxon>
        <taxon>Insecta</taxon>
        <taxon>Pterygota</taxon>
        <taxon>Neoptera</taxon>
        <taxon>Endopterygota</taxon>
        <taxon>Hymenoptera</taxon>
        <taxon>Apocrita</taxon>
        <taxon>Aculeata</taxon>
        <taxon>Formicoidea</taxon>
        <taxon>Formicidae</taxon>
        <taxon>Ponerinae</taxon>
        <taxon>Ponerini</taxon>
        <taxon>Harpegnathos</taxon>
    </lineage>
</organism>
<dbReference type="STRING" id="610380.E2C9B0"/>
<dbReference type="PROSITE" id="PS50950">
    <property type="entry name" value="ZF_THAP"/>
    <property type="match status" value="1"/>
</dbReference>
<evidence type="ECO:0000313" key="8">
    <source>
        <dbReference type="EMBL" id="EFN75455.1"/>
    </source>
</evidence>
<dbReference type="OrthoDB" id="7677610at2759"/>
<dbReference type="PANTHER" id="PTHR46927:SF3">
    <property type="entry name" value="THAP-TYPE DOMAIN-CONTAINING PROTEIN"/>
    <property type="match status" value="1"/>
</dbReference>
<keyword evidence="2 5" id="KW-0863">Zinc-finger</keyword>
<evidence type="ECO:0000313" key="9">
    <source>
        <dbReference type="Proteomes" id="UP000008237"/>
    </source>
</evidence>
<dbReference type="GO" id="GO:0008270">
    <property type="term" value="F:zinc ion binding"/>
    <property type="evidence" value="ECO:0007669"/>
    <property type="project" value="UniProtKB-KW"/>
</dbReference>
<dbReference type="GO" id="GO:0003677">
    <property type="term" value="F:DNA binding"/>
    <property type="evidence" value="ECO:0007669"/>
    <property type="project" value="UniProtKB-UniRule"/>
</dbReference>
<dbReference type="InParanoid" id="E2C9B0"/>
<evidence type="ECO:0000256" key="3">
    <source>
        <dbReference type="ARBA" id="ARBA00022833"/>
    </source>
</evidence>
<gene>
    <name evidence="8" type="ORF">EAI_06892</name>
</gene>
<dbReference type="InterPro" id="IPR052224">
    <property type="entry name" value="THAP_domain_protein"/>
</dbReference>
<evidence type="ECO:0000256" key="5">
    <source>
        <dbReference type="PROSITE-ProRule" id="PRU00309"/>
    </source>
</evidence>
<evidence type="ECO:0000256" key="1">
    <source>
        <dbReference type="ARBA" id="ARBA00022723"/>
    </source>
</evidence>
<name>E2C9B0_HARSA</name>
<dbReference type="EMBL" id="GL453806">
    <property type="protein sequence ID" value="EFN75455.1"/>
    <property type="molecule type" value="Genomic_DNA"/>
</dbReference>
<dbReference type="KEGG" id="hst:105191339"/>
<dbReference type="SMART" id="SM00692">
    <property type="entry name" value="DM3"/>
    <property type="match status" value="1"/>
</dbReference>
<sequence>MVKYCALKNCKNIWNPLMDIGFHRMPTTNEELLAKWLKNIPKHLLPKWTKNSHICSKHFKKHCYEIGCLVRRKLKSDAVPTIFKSSDEPDDDTDSSTNETNLSSSQQLVDSGQPISFCNDARCIKCPKNIPDLRTVRKINAAVQVENRYLPVSPDKSKLKRDVRVLQQRLRRRDEALTSLKLLVAQLKMYKRIKEKKPDE</sequence>
<keyword evidence="4 5" id="KW-0238">DNA-binding</keyword>
<proteinExistence type="predicted"/>
<feature type="domain" description="THAP-type" evidence="7">
    <location>
        <begin position="1"/>
        <end position="83"/>
    </location>
</feature>
<feature type="compositionally biased region" description="Low complexity" evidence="6">
    <location>
        <begin position="95"/>
        <end position="105"/>
    </location>
</feature>
<feature type="region of interest" description="Disordered" evidence="6">
    <location>
        <begin position="81"/>
        <end position="106"/>
    </location>
</feature>
<evidence type="ECO:0000256" key="6">
    <source>
        <dbReference type="SAM" id="MobiDB-lite"/>
    </source>
</evidence>
<dbReference type="SMART" id="SM00980">
    <property type="entry name" value="THAP"/>
    <property type="match status" value="1"/>
</dbReference>
<dbReference type="PhylomeDB" id="E2C9B0"/>
<keyword evidence="9" id="KW-1185">Reference proteome</keyword>
<dbReference type="InterPro" id="IPR006612">
    <property type="entry name" value="THAP_Znf"/>
</dbReference>
<dbReference type="InterPro" id="IPR038441">
    <property type="entry name" value="THAP_Znf_sf"/>
</dbReference>
<protein>
    <submittedName>
        <fullName evidence="8">THAP domain-containing protein 1</fullName>
    </submittedName>
</protein>
<dbReference type="Pfam" id="PF05485">
    <property type="entry name" value="THAP"/>
    <property type="match status" value="1"/>
</dbReference>
<dbReference type="SUPFAM" id="SSF57716">
    <property type="entry name" value="Glucocorticoid receptor-like (DNA-binding domain)"/>
    <property type="match status" value="1"/>
</dbReference>